<organism evidence="1 2">
    <name type="scientific">Paenibacillus jamilae</name>
    <dbReference type="NCBI Taxonomy" id="114136"/>
    <lineage>
        <taxon>Bacteria</taxon>
        <taxon>Bacillati</taxon>
        <taxon>Bacillota</taxon>
        <taxon>Bacilli</taxon>
        <taxon>Bacillales</taxon>
        <taxon>Paenibacillaceae</taxon>
        <taxon>Paenibacillus</taxon>
    </lineage>
</organism>
<dbReference type="Proteomes" id="UP000074866">
    <property type="component" value="Unassembled WGS sequence"/>
</dbReference>
<protein>
    <submittedName>
        <fullName evidence="1">Uncharacterized protein</fullName>
    </submittedName>
</protein>
<name>A0ACC5A008_9BACL</name>
<evidence type="ECO:0000313" key="1">
    <source>
        <dbReference type="EMBL" id="KTS84460.1"/>
    </source>
</evidence>
<gene>
    <name evidence="1" type="ORF">NS115_03785</name>
</gene>
<keyword evidence="2" id="KW-1185">Reference proteome</keyword>
<dbReference type="EMBL" id="LDRX01000015">
    <property type="protein sequence ID" value="KTS84460.1"/>
    <property type="molecule type" value="Genomic_DNA"/>
</dbReference>
<comment type="caution">
    <text evidence="1">The sequence shown here is derived from an EMBL/GenBank/DDBJ whole genome shotgun (WGS) entry which is preliminary data.</text>
</comment>
<accession>A0ACC5A008</accession>
<reference evidence="1 2" key="1">
    <citation type="journal article" date="2016" name="Front. Microbiol.">
        <title>Genomic Resource of Rice Seed Associated Bacteria.</title>
        <authorList>
            <person name="Midha S."/>
            <person name="Bansal K."/>
            <person name="Sharma S."/>
            <person name="Kumar N."/>
            <person name="Patil P.P."/>
            <person name="Chaudhry V."/>
            <person name="Patil P.B."/>
        </authorList>
    </citation>
    <scope>NUCLEOTIDE SEQUENCE [LARGE SCALE GENOMIC DNA]</scope>
    <source>
        <strain evidence="1 2">NS115</strain>
    </source>
</reference>
<sequence>MKERFIMNISDKINQRRRQFLVHSFLFYELGEAIVPDADFDRWARELIELQRDNLDLSAALPFHELTAALDTSVSAEAMGIRGEDYPLSIKSAALHVLHRHKKSKASYETFAKKYGYALL</sequence>
<proteinExistence type="predicted"/>
<evidence type="ECO:0000313" key="2">
    <source>
        <dbReference type="Proteomes" id="UP000074866"/>
    </source>
</evidence>